<evidence type="ECO:0000313" key="7">
    <source>
        <dbReference type="EMBL" id="GAA2211069.1"/>
    </source>
</evidence>
<dbReference type="PANTHER" id="PTHR24421">
    <property type="entry name" value="NITRATE/NITRITE SENSOR PROTEIN NARX-RELATED"/>
    <property type="match status" value="1"/>
</dbReference>
<evidence type="ECO:0000259" key="6">
    <source>
        <dbReference type="Pfam" id="PF07730"/>
    </source>
</evidence>
<feature type="transmembrane region" description="Helical" evidence="5">
    <location>
        <begin position="65"/>
        <end position="84"/>
    </location>
</feature>
<dbReference type="Gene3D" id="3.30.565.10">
    <property type="entry name" value="Histidine kinase-like ATPase, C-terminal domain"/>
    <property type="match status" value="1"/>
</dbReference>
<evidence type="ECO:0000256" key="3">
    <source>
        <dbReference type="ARBA" id="ARBA00023012"/>
    </source>
</evidence>
<accession>A0ABN3CNY5</accession>
<dbReference type="PANTHER" id="PTHR24421:SF63">
    <property type="entry name" value="SENSOR HISTIDINE KINASE DESK"/>
    <property type="match status" value="1"/>
</dbReference>
<dbReference type="InterPro" id="IPR036890">
    <property type="entry name" value="HATPase_C_sf"/>
</dbReference>
<protein>
    <recommendedName>
        <fullName evidence="6">Signal transduction histidine kinase subgroup 3 dimerisation and phosphoacceptor domain-containing protein</fullName>
    </recommendedName>
</protein>
<evidence type="ECO:0000256" key="5">
    <source>
        <dbReference type="SAM" id="Phobius"/>
    </source>
</evidence>
<keyword evidence="8" id="KW-1185">Reference proteome</keyword>
<dbReference type="Gene3D" id="1.20.5.1930">
    <property type="match status" value="1"/>
</dbReference>
<keyword evidence="5" id="KW-0812">Transmembrane</keyword>
<keyword evidence="3" id="KW-0902">Two-component regulatory system</keyword>
<dbReference type="RefSeq" id="WP_344482995.1">
    <property type="nucleotide sequence ID" value="NZ_BAAAQX010000019.1"/>
</dbReference>
<feature type="domain" description="Signal transduction histidine kinase subgroup 3 dimerisation and phosphoacceptor" evidence="6">
    <location>
        <begin position="177"/>
        <end position="242"/>
    </location>
</feature>
<feature type="transmembrane region" description="Helical" evidence="5">
    <location>
        <begin position="33"/>
        <end position="53"/>
    </location>
</feature>
<dbReference type="EMBL" id="BAAAQX010000019">
    <property type="protein sequence ID" value="GAA2211069.1"/>
    <property type="molecule type" value="Genomic_DNA"/>
</dbReference>
<evidence type="ECO:0000256" key="1">
    <source>
        <dbReference type="ARBA" id="ARBA00022679"/>
    </source>
</evidence>
<dbReference type="InterPro" id="IPR011712">
    <property type="entry name" value="Sig_transdc_His_kin_sub3_dim/P"/>
</dbReference>
<keyword evidence="1" id="KW-0808">Transferase</keyword>
<gene>
    <name evidence="7" type="ORF">GCM10009850_065280</name>
</gene>
<name>A0ABN3CNY5_9ACTN</name>
<proteinExistence type="predicted"/>
<feature type="transmembrane region" description="Helical" evidence="5">
    <location>
        <begin position="126"/>
        <end position="153"/>
    </location>
</feature>
<evidence type="ECO:0000256" key="4">
    <source>
        <dbReference type="SAM" id="MobiDB-lite"/>
    </source>
</evidence>
<organism evidence="7 8">
    <name type="scientific">Nonomuraea monospora</name>
    <dbReference type="NCBI Taxonomy" id="568818"/>
    <lineage>
        <taxon>Bacteria</taxon>
        <taxon>Bacillati</taxon>
        <taxon>Actinomycetota</taxon>
        <taxon>Actinomycetes</taxon>
        <taxon>Streptosporangiales</taxon>
        <taxon>Streptosporangiaceae</taxon>
        <taxon>Nonomuraea</taxon>
    </lineage>
</organism>
<evidence type="ECO:0000313" key="8">
    <source>
        <dbReference type="Proteomes" id="UP001499843"/>
    </source>
</evidence>
<dbReference type="Pfam" id="PF07730">
    <property type="entry name" value="HisKA_3"/>
    <property type="match status" value="1"/>
</dbReference>
<dbReference type="InterPro" id="IPR050482">
    <property type="entry name" value="Sensor_HK_TwoCompSys"/>
</dbReference>
<keyword evidence="5" id="KW-0472">Membrane</keyword>
<keyword evidence="2" id="KW-0418">Kinase</keyword>
<evidence type="ECO:0000256" key="2">
    <source>
        <dbReference type="ARBA" id="ARBA00022777"/>
    </source>
</evidence>
<sequence>MLPSSAARRLASVLITAVSCAYTAITLVYFLQGAYYGVLAVLSMTAVVVTHYVNMRAGLRGVRPPYFPATLVLQAVATYLPDLLLPGGMSALTAPLLAGSVLVLLPLGWGGALVGLMMLSEGTRMWWGLMAAHVTFFYVATIATTGAMIYALVRFVRVTVELEQARAELAEAAVLKERLRISRDLHDGLGRSLTAIALKGDLAGRLIDRDPGAARTEVGELVQVARDAAQDVRQVARGYRELSLAGEVDRAVALLESSGVGAQAHLADVRLPRRSEEALAWAVREGVTNVLRHSRATTCTITTSSHGGTVRLEIANDGAPDRVGGDAGTARDPGPEYGGADAARTPGGTDTIREPAPAGGRADAARESAPAGSGTGPIPKAGLAGSGLTGLAERAAQAGGSCTAAPTGEGGFLLAVEVTT</sequence>
<feature type="region of interest" description="Disordered" evidence="4">
    <location>
        <begin position="316"/>
        <end position="385"/>
    </location>
</feature>
<comment type="caution">
    <text evidence="7">The sequence shown here is derived from an EMBL/GenBank/DDBJ whole genome shotgun (WGS) entry which is preliminary data.</text>
</comment>
<dbReference type="Proteomes" id="UP001499843">
    <property type="component" value="Unassembled WGS sequence"/>
</dbReference>
<keyword evidence="5" id="KW-1133">Transmembrane helix</keyword>
<reference evidence="7 8" key="1">
    <citation type="journal article" date="2019" name="Int. J. Syst. Evol. Microbiol.">
        <title>The Global Catalogue of Microorganisms (GCM) 10K type strain sequencing project: providing services to taxonomists for standard genome sequencing and annotation.</title>
        <authorList>
            <consortium name="The Broad Institute Genomics Platform"/>
            <consortium name="The Broad Institute Genome Sequencing Center for Infectious Disease"/>
            <person name="Wu L."/>
            <person name="Ma J."/>
        </authorList>
    </citation>
    <scope>NUCLEOTIDE SEQUENCE [LARGE SCALE GENOMIC DNA]</scope>
    <source>
        <strain evidence="7 8">JCM 16114</strain>
    </source>
</reference>
<feature type="transmembrane region" description="Helical" evidence="5">
    <location>
        <begin position="96"/>
        <end position="119"/>
    </location>
</feature>